<dbReference type="STRING" id="1300348.I602_1863"/>
<feature type="transmembrane region" description="Helical" evidence="1">
    <location>
        <begin position="41"/>
        <end position="63"/>
    </location>
</feature>
<evidence type="ECO:0000313" key="5">
    <source>
        <dbReference type="Proteomes" id="UP000183071"/>
    </source>
</evidence>
<evidence type="ECO:0000313" key="3">
    <source>
        <dbReference type="EMBL" id="SEE42938.1"/>
    </source>
</evidence>
<organism evidence="2 4">
    <name type="scientific">Polaribacter dokdonensis DSW-5</name>
    <dbReference type="NCBI Taxonomy" id="1300348"/>
    <lineage>
        <taxon>Bacteria</taxon>
        <taxon>Pseudomonadati</taxon>
        <taxon>Bacteroidota</taxon>
        <taxon>Flavobacteriia</taxon>
        <taxon>Flavobacteriales</taxon>
        <taxon>Flavobacteriaceae</taxon>
    </lineage>
</organism>
<evidence type="ECO:0000313" key="2">
    <source>
        <dbReference type="EMBL" id="KOY52303.1"/>
    </source>
</evidence>
<evidence type="ECO:0000256" key="1">
    <source>
        <dbReference type="SAM" id="Phobius"/>
    </source>
</evidence>
<feature type="transmembrane region" description="Helical" evidence="1">
    <location>
        <begin position="12"/>
        <end position="29"/>
    </location>
</feature>
<dbReference type="Proteomes" id="UP000037716">
    <property type="component" value="Unassembled WGS sequence"/>
</dbReference>
<proteinExistence type="predicted"/>
<dbReference type="EMBL" id="LGBR01000001">
    <property type="protein sequence ID" value="KOY52303.1"/>
    <property type="molecule type" value="Genomic_DNA"/>
</dbReference>
<dbReference type="AlphaFoldDB" id="A0A0M9CH13"/>
<keyword evidence="1" id="KW-0812">Transmembrane</keyword>
<protein>
    <recommendedName>
        <fullName evidence="6">Bacterial Pleckstrin homology domain-containing protein</fullName>
    </recommendedName>
</protein>
<dbReference type="EMBL" id="FNUE01000002">
    <property type="protein sequence ID" value="SEE42938.1"/>
    <property type="molecule type" value="Genomic_DNA"/>
</dbReference>
<comment type="caution">
    <text evidence="2">The sequence shown here is derived from an EMBL/GenBank/DDBJ whole genome shotgun (WGS) entry which is preliminary data.</text>
</comment>
<gene>
    <name evidence="2" type="ORF">I602_1863</name>
    <name evidence="3" type="ORF">SAMN05444353_1632</name>
</gene>
<keyword evidence="1" id="KW-0472">Membrane</keyword>
<dbReference type="PATRIC" id="fig|1300348.6.peg.1862"/>
<reference evidence="2 4" key="1">
    <citation type="submission" date="2015-07" db="EMBL/GenBank/DDBJ databases">
        <title>Genome of Polaribacter dokdonenesis DSW-5, isolated from seawater off Dokdo in Korea.</title>
        <authorList>
            <person name="Yoon K."/>
            <person name="Song J.Y."/>
            <person name="Kim J.F."/>
        </authorList>
    </citation>
    <scope>NUCLEOTIDE SEQUENCE [LARGE SCALE GENOMIC DNA]</scope>
    <source>
        <strain evidence="2 4">DSW-5</strain>
    </source>
</reference>
<keyword evidence="5" id="KW-1185">Reference proteome</keyword>
<keyword evidence="1" id="KW-1133">Transmembrane helix</keyword>
<reference evidence="3 5" key="2">
    <citation type="submission" date="2016-10" db="EMBL/GenBank/DDBJ databases">
        <authorList>
            <person name="Varghese N."/>
            <person name="Submissions S."/>
        </authorList>
    </citation>
    <scope>NUCLEOTIDE SEQUENCE [LARGE SCALE GENOMIC DNA]</scope>
    <source>
        <strain evidence="3 5">DSW-5</strain>
    </source>
</reference>
<accession>A0A0M9CH13</accession>
<sequence>MKVFKEEQRFTQTWLLVLMGFSLIVPLVLTTREFLSENSGFSVGGFLSVIGILLVSIVPIFFFKLSTRIDEVGIHYQFFPFHFKMKKITWQEIEKAYVKTYDPIGDYGGWGLKGGFLWNKSKGTAINVSGDIGIQLELKKGKKILIGTQKEQEAKNVLKTYINKDIL</sequence>
<name>A0A0M9CH13_9FLAO</name>
<dbReference type="RefSeq" id="WP_176966488.1">
    <property type="nucleotide sequence ID" value="NZ_FNUE01000002.1"/>
</dbReference>
<evidence type="ECO:0008006" key="6">
    <source>
        <dbReference type="Google" id="ProtNLM"/>
    </source>
</evidence>
<dbReference type="Proteomes" id="UP000183071">
    <property type="component" value="Unassembled WGS sequence"/>
</dbReference>
<evidence type="ECO:0000313" key="4">
    <source>
        <dbReference type="Proteomes" id="UP000037716"/>
    </source>
</evidence>